<proteinExistence type="predicted"/>
<feature type="signal peptide" evidence="2">
    <location>
        <begin position="1"/>
        <end position="22"/>
    </location>
</feature>
<evidence type="ECO:0000313" key="3">
    <source>
        <dbReference type="EMBL" id="MBL0764398.1"/>
    </source>
</evidence>
<dbReference type="EMBL" id="JAERQG010000001">
    <property type="protein sequence ID" value="MBL0764398.1"/>
    <property type="molecule type" value="Genomic_DNA"/>
</dbReference>
<gene>
    <name evidence="3" type="ORF">JKP34_03980</name>
</gene>
<evidence type="ECO:0000313" key="4">
    <source>
        <dbReference type="Proteomes" id="UP000642920"/>
    </source>
</evidence>
<dbReference type="AlphaFoldDB" id="A0A937AIV0"/>
<feature type="transmembrane region" description="Helical" evidence="1">
    <location>
        <begin position="120"/>
        <end position="137"/>
    </location>
</feature>
<reference evidence="3" key="1">
    <citation type="submission" date="2021-01" db="EMBL/GenBank/DDBJ databases">
        <title>Marivirga sp. nov., isolated from intertidal surface sediments.</title>
        <authorList>
            <person name="Zhang M."/>
        </authorList>
    </citation>
    <scope>NUCLEOTIDE SEQUENCE</scope>
    <source>
        <strain evidence="3">SM1354</strain>
    </source>
</reference>
<accession>A0A937AIV0</accession>
<evidence type="ECO:0000256" key="1">
    <source>
        <dbReference type="SAM" id="Phobius"/>
    </source>
</evidence>
<comment type="caution">
    <text evidence="3">The sequence shown here is derived from an EMBL/GenBank/DDBJ whole genome shotgun (WGS) entry which is preliminary data.</text>
</comment>
<name>A0A937AIV0_9BACT</name>
<protein>
    <submittedName>
        <fullName evidence="3">Uncharacterized protein</fullName>
    </submittedName>
</protein>
<evidence type="ECO:0000256" key="2">
    <source>
        <dbReference type="SAM" id="SignalP"/>
    </source>
</evidence>
<keyword evidence="1" id="KW-1133">Transmembrane helix</keyword>
<feature type="transmembrane region" description="Helical" evidence="1">
    <location>
        <begin position="89"/>
        <end position="108"/>
    </location>
</feature>
<dbReference type="Proteomes" id="UP000642920">
    <property type="component" value="Unassembled WGS sequence"/>
</dbReference>
<sequence>MKKLLFALVAFGAISFSGYASNDNLFELNEDKINSEMSALNELETYVEMNENATLSTVSQLNPELTSSLKYSPESTMAHNDFSFDDMQWGSFAWGFCCWPIGIFTVLLNDSKGSDHKISYFIGIGVSLILAGPTYFLY</sequence>
<keyword evidence="2" id="KW-0732">Signal</keyword>
<feature type="chain" id="PRO_5037933454" evidence="2">
    <location>
        <begin position="23"/>
        <end position="138"/>
    </location>
</feature>
<keyword evidence="1" id="KW-0472">Membrane</keyword>
<keyword evidence="1" id="KW-0812">Transmembrane</keyword>
<dbReference type="RefSeq" id="WP_201917929.1">
    <property type="nucleotide sequence ID" value="NZ_JAERQG010000001.1"/>
</dbReference>
<keyword evidence="4" id="KW-1185">Reference proteome</keyword>
<organism evidence="3 4">
    <name type="scientific">Marivirga atlantica</name>
    <dbReference type="NCBI Taxonomy" id="1548457"/>
    <lineage>
        <taxon>Bacteria</taxon>
        <taxon>Pseudomonadati</taxon>
        <taxon>Bacteroidota</taxon>
        <taxon>Cytophagia</taxon>
        <taxon>Cytophagales</taxon>
        <taxon>Marivirgaceae</taxon>
        <taxon>Marivirga</taxon>
    </lineage>
</organism>